<reference evidence="1" key="1">
    <citation type="submission" date="2021-03" db="EMBL/GenBank/DDBJ databases">
        <title>Whole genome shotgun sequence of Actinoplanes consettensis NBRC 14913.</title>
        <authorList>
            <person name="Komaki H."/>
            <person name="Tamura T."/>
        </authorList>
    </citation>
    <scope>NUCLEOTIDE SEQUENCE</scope>
    <source>
        <strain evidence="1">NBRC 14913</strain>
    </source>
</reference>
<comment type="caution">
    <text evidence="1">The sequence shown here is derived from an EMBL/GenBank/DDBJ whole genome shotgun (WGS) entry which is preliminary data.</text>
</comment>
<dbReference type="AlphaFoldDB" id="A0A919T4H1"/>
<keyword evidence="2" id="KW-1185">Reference proteome</keyword>
<evidence type="ECO:0000313" key="2">
    <source>
        <dbReference type="Proteomes" id="UP000680865"/>
    </source>
</evidence>
<dbReference type="EMBL" id="BOQP01000071">
    <property type="protein sequence ID" value="GIM84765.1"/>
    <property type="molecule type" value="Genomic_DNA"/>
</dbReference>
<organism evidence="1 2">
    <name type="scientific">Winogradskya consettensis</name>
    <dbReference type="NCBI Taxonomy" id="113560"/>
    <lineage>
        <taxon>Bacteria</taxon>
        <taxon>Bacillati</taxon>
        <taxon>Actinomycetota</taxon>
        <taxon>Actinomycetes</taxon>
        <taxon>Micromonosporales</taxon>
        <taxon>Micromonosporaceae</taxon>
        <taxon>Winogradskya</taxon>
    </lineage>
</organism>
<name>A0A919T4H1_9ACTN</name>
<proteinExistence type="predicted"/>
<dbReference type="Proteomes" id="UP000680865">
    <property type="component" value="Unassembled WGS sequence"/>
</dbReference>
<evidence type="ECO:0000313" key="1">
    <source>
        <dbReference type="EMBL" id="GIM84765.1"/>
    </source>
</evidence>
<protein>
    <submittedName>
        <fullName evidence="1">Uncharacterized protein</fullName>
    </submittedName>
</protein>
<accession>A0A919T4H1</accession>
<gene>
    <name evidence="1" type="ORF">Aco04nite_93040</name>
</gene>
<sequence>MTIMNTRLITGPLSTFTADPDRIHTALDRQSILRACAQVVVGLGSAIATVDDKVNPPASIAGRRNRAERRWAVASVDLDDAARTAGTLGFHLFDAAGQAGDLITEGEPVQYAGGLTEYHGRYVLLSDCSCDPDCVGFEIYRGPRGTALQCVNGSSLYPEQGNGVGWGASDAAYRVGRLLDTEPRKLPDILDAEQAVTIVRGLNHITGRVIPVLAGWHDAFAKRLDRRCLLHLNTFDYGGVARRRLLADLDRITPDLSAVRRHLRNAMSTLAEIEATARPGRQVA</sequence>